<dbReference type="Pfam" id="PF12698">
    <property type="entry name" value="ABC2_membrane_3"/>
    <property type="match status" value="1"/>
</dbReference>
<comment type="subcellular location">
    <subcellularLocation>
        <location evidence="1">Cell membrane</location>
        <topology evidence="1">Multi-pass membrane protein</topology>
    </subcellularLocation>
</comment>
<evidence type="ECO:0000313" key="10">
    <source>
        <dbReference type="EMBL" id="MPM21810.1"/>
    </source>
</evidence>
<comment type="caution">
    <text evidence="10">The sequence shown here is derived from an EMBL/GenBank/DDBJ whole genome shotgun (WGS) entry which is preliminary data.</text>
</comment>
<evidence type="ECO:0000256" key="4">
    <source>
        <dbReference type="ARBA" id="ARBA00022475"/>
    </source>
</evidence>
<dbReference type="InterPro" id="IPR013525">
    <property type="entry name" value="ABC2_TM"/>
</dbReference>
<sequence>MNFQRVFAIIRKEFVHIIRDPRSLAMAIAMPVLLIFLFGSSLSLDVDKVPLVIWDQNRTSDSREYISRFTGSRYFLLSGYVNSYEEIEQSIDKREAMLALIIPTDFSRKLETGRKADAQLIVDGSDSNTATIAIGYAKTVTDSYTSSLMLKTAQRQGERKVGIPLEAKPRIWFNQNMQAKNYIIPGLIAVIMMVIAALLTSLTVAREWENGTMEQLLTTPLQPRELILGKLVPYFAIGMFDVLLAVLIGEFLFQVPLRGNGALVFCMAALFLPGALTMGMLAGIITRSQLVASQLAMVLTFLPSFLLSGFMYSIANMPPFLQGLTYVVPARFFVAILKRIYLKGAGLEMFIMEAAGLVIFAVVLIVVANIKLKKSWCS</sequence>
<feature type="transmembrane region" description="Helical" evidence="8">
    <location>
        <begin position="182"/>
        <end position="205"/>
    </location>
</feature>
<dbReference type="GO" id="GO:0005886">
    <property type="term" value="C:plasma membrane"/>
    <property type="evidence" value="ECO:0007669"/>
    <property type="project" value="UniProtKB-SubCell"/>
</dbReference>
<evidence type="ECO:0000259" key="9">
    <source>
        <dbReference type="PROSITE" id="PS51012"/>
    </source>
</evidence>
<comment type="similarity">
    <text evidence="2">Belongs to the ABC-2 integral membrane protein family.</text>
</comment>
<organism evidence="10">
    <name type="scientific">bioreactor metagenome</name>
    <dbReference type="NCBI Taxonomy" id="1076179"/>
    <lineage>
        <taxon>unclassified sequences</taxon>
        <taxon>metagenomes</taxon>
        <taxon>ecological metagenomes</taxon>
    </lineage>
</organism>
<keyword evidence="4" id="KW-1003">Cell membrane</keyword>
<evidence type="ECO:0000256" key="2">
    <source>
        <dbReference type="ARBA" id="ARBA00007783"/>
    </source>
</evidence>
<dbReference type="InterPro" id="IPR051449">
    <property type="entry name" value="ABC-2_transporter_component"/>
</dbReference>
<gene>
    <name evidence="10" type="primary">ybhS_12</name>
    <name evidence="10" type="ORF">SDC9_68260</name>
</gene>
<keyword evidence="6 8" id="KW-1133">Transmembrane helix</keyword>
<keyword evidence="5 8" id="KW-0812">Transmembrane</keyword>
<dbReference type="AlphaFoldDB" id="A0A644XZZ3"/>
<dbReference type="InterPro" id="IPR047817">
    <property type="entry name" value="ABC2_TM_bact-type"/>
</dbReference>
<protein>
    <submittedName>
        <fullName evidence="10">Putative multidrug ABC transporter permease YbhS</fullName>
    </submittedName>
</protein>
<dbReference type="GO" id="GO:0140359">
    <property type="term" value="F:ABC-type transporter activity"/>
    <property type="evidence" value="ECO:0007669"/>
    <property type="project" value="InterPro"/>
</dbReference>
<accession>A0A644XZZ3</accession>
<dbReference type="EMBL" id="VSSQ01003671">
    <property type="protein sequence ID" value="MPM21810.1"/>
    <property type="molecule type" value="Genomic_DNA"/>
</dbReference>
<proteinExistence type="inferred from homology"/>
<keyword evidence="3" id="KW-0813">Transport</keyword>
<evidence type="ECO:0000256" key="7">
    <source>
        <dbReference type="ARBA" id="ARBA00023136"/>
    </source>
</evidence>
<evidence type="ECO:0000256" key="6">
    <source>
        <dbReference type="ARBA" id="ARBA00022989"/>
    </source>
</evidence>
<dbReference type="Gene3D" id="3.40.1710.10">
    <property type="entry name" value="abc type-2 transporter like domain"/>
    <property type="match status" value="1"/>
</dbReference>
<evidence type="ECO:0000256" key="3">
    <source>
        <dbReference type="ARBA" id="ARBA00022448"/>
    </source>
</evidence>
<evidence type="ECO:0000256" key="1">
    <source>
        <dbReference type="ARBA" id="ARBA00004651"/>
    </source>
</evidence>
<feature type="transmembrane region" description="Helical" evidence="8">
    <location>
        <begin position="349"/>
        <end position="370"/>
    </location>
</feature>
<feature type="transmembrane region" description="Helical" evidence="8">
    <location>
        <begin position="295"/>
        <end position="314"/>
    </location>
</feature>
<feature type="domain" description="ABC transmembrane type-2" evidence="9">
    <location>
        <begin position="130"/>
        <end position="375"/>
    </location>
</feature>
<dbReference type="PANTHER" id="PTHR30294">
    <property type="entry name" value="MEMBRANE COMPONENT OF ABC TRANSPORTER YHHJ-RELATED"/>
    <property type="match status" value="1"/>
</dbReference>
<evidence type="ECO:0000256" key="8">
    <source>
        <dbReference type="SAM" id="Phobius"/>
    </source>
</evidence>
<evidence type="ECO:0000256" key="5">
    <source>
        <dbReference type="ARBA" id="ARBA00022692"/>
    </source>
</evidence>
<feature type="transmembrane region" description="Helical" evidence="8">
    <location>
        <begin position="226"/>
        <end position="249"/>
    </location>
</feature>
<keyword evidence="7 8" id="KW-0472">Membrane</keyword>
<dbReference type="PANTHER" id="PTHR30294:SF29">
    <property type="entry name" value="MULTIDRUG ABC TRANSPORTER PERMEASE YBHS-RELATED"/>
    <property type="match status" value="1"/>
</dbReference>
<feature type="transmembrane region" description="Helical" evidence="8">
    <location>
        <begin position="261"/>
        <end position="283"/>
    </location>
</feature>
<feature type="transmembrane region" description="Helical" evidence="8">
    <location>
        <begin position="21"/>
        <end position="42"/>
    </location>
</feature>
<reference evidence="10" key="1">
    <citation type="submission" date="2019-08" db="EMBL/GenBank/DDBJ databases">
        <authorList>
            <person name="Kucharzyk K."/>
            <person name="Murdoch R.W."/>
            <person name="Higgins S."/>
            <person name="Loffler F."/>
        </authorList>
    </citation>
    <scope>NUCLEOTIDE SEQUENCE</scope>
</reference>
<dbReference type="PROSITE" id="PS51012">
    <property type="entry name" value="ABC_TM2"/>
    <property type="match status" value="1"/>
</dbReference>
<name>A0A644XZZ3_9ZZZZ</name>